<protein>
    <submittedName>
        <fullName evidence="1">Uncharacterized protein</fullName>
    </submittedName>
</protein>
<name>A0AAD5N884_PARTN</name>
<reference evidence="1" key="1">
    <citation type="submission" date="2021-06" db="EMBL/GenBank/DDBJ databases">
        <title>Parelaphostrongylus tenuis whole genome reference sequence.</title>
        <authorList>
            <person name="Garwood T.J."/>
            <person name="Larsen P.A."/>
            <person name="Fountain-Jones N.M."/>
            <person name="Garbe J.R."/>
            <person name="Macchietto M.G."/>
            <person name="Kania S.A."/>
            <person name="Gerhold R.W."/>
            <person name="Richards J.E."/>
            <person name="Wolf T.M."/>
        </authorList>
    </citation>
    <scope>NUCLEOTIDE SEQUENCE</scope>
    <source>
        <strain evidence="1">MNPRO001-30</strain>
        <tissue evidence="1">Meninges</tissue>
    </source>
</reference>
<proteinExistence type="predicted"/>
<dbReference type="Proteomes" id="UP001196413">
    <property type="component" value="Unassembled WGS sequence"/>
</dbReference>
<sequence>MDVPNNWKNAKQHRKLYNEWVQTAKAVGLKPSILTQSKIQSPTCPVLYMLIKTQLERHNPAHLTNTRMFLDRLRNANPNKAFVMESFDGTSLYTNVSNDSASQATHGFLRKHQGAVNMFGLLI</sequence>
<dbReference type="AlphaFoldDB" id="A0AAD5N884"/>
<organism evidence="1 2">
    <name type="scientific">Parelaphostrongylus tenuis</name>
    <name type="common">Meningeal worm</name>
    <dbReference type="NCBI Taxonomy" id="148309"/>
    <lineage>
        <taxon>Eukaryota</taxon>
        <taxon>Metazoa</taxon>
        <taxon>Ecdysozoa</taxon>
        <taxon>Nematoda</taxon>
        <taxon>Chromadorea</taxon>
        <taxon>Rhabditida</taxon>
        <taxon>Rhabditina</taxon>
        <taxon>Rhabditomorpha</taxon>
        <taxon>Strongyloidea</taxon>
        <taxon>Metastrongylidae</taxon>
        <taxon>Parelaphostrongylus</taxon>
    </lineage>
</organism>
<evidence type="ECO:0000313" key="1">
    <source>
        <dbReference type="EMBL" id="KAJ1364402.1"/>
    </source>
</evidence>
<dbReference type="EMBL" id="JAHQIW010004967">
    <property type="protein sequence ID" value="KAJ1364402.1"/>
    <property type="molecule type" value="Genomic_DNA"/>
</dbReference>
<accession>A0AAD5N884</accession>
<evidence type="ECO:0000313" key="2">
    <source>
        <dbReference type="Proteomes" id="UP001196413"/>
    </source>
</evidence>
<keyword evidence="2" id="KW-1185">Reference proteome</keyword>
<comment type="caution">
    <text evidence="1">The sequence shown here is derived from an EMBL/GenBank/DDBJ whole genome shotgun (WGS) entry which is preliminary data.</text>
</comment>
<gene>
    <name evidence="1" type="ORF">KIN20_024495</name>
</gene>